<feature type="compositionally biased region" description="Polar residues" evidence="3">
    <location>
        <begin position="149"/>
        <end position="162"/>
    </location>
</feature>
<gene>
    <name evidence="4" type="ORF">Agub_g4476</name>
</gene>
<comment type="subcellular location">
    <subcellularLocation>
        <location evidence="1">Cytoplasm</location>
        <location evidence="1">Cytoskeleton</location>
        <location evidence="1">Cilium axoneme</location>
    </subcellularLocation>
</comment>
<reference evidence="4 5" key="1">
    <citation type="journal article" date="2021" name="Sci. Rep.">
        <title>Genome sequencing of the multicellular alga Astrephomene provides insights into convergent evolution of germ-soma differentiation.</title>
        <authorList>
            <person name="Yamashita S."/>
            <person name="Yamamoto K."/>
            <person name="Matsuzaki R."/>
            <person name="Suzuki S."/>
            <person name="Yamaguchi H."/>
            <person name="Hirooka S."/>
            <person name="Minakuchi Y."/>
            <person name="Miyagishima S."/>
            <person name="Kawachi M."/>
            <person name="Toyoda A."/>
            <person name="Nozaki H."/>
        </authorList>
    </citation>
    <scope>NUCLEOTIDE SEQUENCE [LARGE SCALE GENOMIC DNA]</scope>
    <source>
        <strain evidence="4 5">NIES-4017</strain>
    </source>
</reference>
<evidence type="ECO:0000313" key="5">
    <source>
        <dbReference type="Proteomes" id="UP001054857"/>
    </source>
</evidence>
<accession>A0AAD3DMB5</accession>
<evidence type="ECO:0000256" key="3">
    <source>
        <dbReference type="SAM" id="MobiDB-lite"/>
    </source>
</evidence>
<organism evidence="4 5">
    <name type="scientific">Astrephomene gubernaculifera</name>
    <dbReference type="NCBI Taxonomy" id="47775"/>
    <lineage>
        <taxon>Eukaryota</taxon>
        <taxon>Viridiplantae</taxon>
        <taxon>Chlorophyta</taxon>
        <taxon>core chlorophytes</taxon>
        <taxon>Chlorophyceae</taxon>
        <taxon>CS clade</taxon>
        <taxon>Chlamydomonadales</taxon>
        <taxon>Astrephomenaceae</taxon>
        <taxon>Astrephomene</taxon>
    </lineage>
</organism>
<dbReference type="SMART" id="SM00368">
    <property type="entry name" value="LRR_RI"/>
    <property type="match status" value="2"/>
</dbReference>
<evidence type="ECO:0000313" key="4">
    <source>
        <dbReference type="EMBL" id="GFR43397.1"/>
    </source>
</evidence>
<dbReference type="EMBL" id="BMAR01000005">
    <property type="protein sequence ID" value="GFR43397.1"/>
    <property type="molecule type" value="Genomic_DNA"/>
</dbReference>
<comment type="caution">
    <text evidence="4">The sequence shown here is derived from an EMBL/GenBank/DDBJ whole genome shotgun (WGS) entry which is preliminary data.</text>
</comment>
<feature type="compositionally biased region" description="Basic residues" evidence="3">
    <location>
        <begin position="225"/>
        <end position="234"/>
    </location>
</feature>
<evidence type="ECO:0000256" key="2">
    <source>
        <dbReference type="ARBA" id="ARBA00022737"/>
    </source>
</evidence>
<feature type="compositionally biased region" description="Low complexity" evidence="3">
    <location>
        <begin position="194"/>
        <end position="208"/>
    </location>
</feature>
<proteinExistence type="predicted"/>
<dbReference type="InterPro" id="IPR032675">
    <property type="entry name" value="LRR_dom_sf"/>
</dbReference>
<dbReference type="InterPro" id="IPR001611">
    <property type="entry name" value="Leu-rich_rpt"/>
</dbReference>
<dbReference type="AlphaFoldDB" id="A0AAD3DMB5"/>
<name>A0AAD3DMB5_9CHLO</name>
<evidence type="ECO:0000256" key="1">
    <source>
        <dbReference type="ARBA" id="ARBA00004430"/>
    </source>
</evidence>
<dbReference type="GO" id="GO:0005930">
    <property type="term" value="C:axoneme"/>
    <property type="evidence" value="ECO:0007669"/>
    <property type="project" value="UniProtKB-SubCell"/>
</dbReference>
<dbReference type="PANTHER" id="PTHR24111:SF0">
    <property type="entry name" value="LEUCINE-RICH REPEAT-CONTAINING PROTEIN"/>
    <property type="match status" value="1"/>
</dbReference>
<dbReference type="InterPro" id="IPR052201">
    <property type="entry name" value="LRR-containing_regulator"/>
</dbReference>
<feature type="region of interest" description="Disordered" evidence="3">
    <location>
        <begin position="184"/>
        <end position="234"/>
    </location>
</feature>
<feature type="non-terminal residue" evidence="4">
    <location>
        <position position="399"/>
    </location>
</feature>
<dbReference type="PANTHER" id="PTHR24111">
    <property type="entry name" value="LEUCINE-RICH REPEAT-CONTAINING PROTEIN 34"/>
    <property type="match status" value="1"/>
</dbReference>
<feature type="non-terminal residue" evidence="4">
    <location>
        <position position="1"/>
    </location>
</feature>
<dbReference type="Proteomes" id="UP001054857">
    <property type="component" value="Unassembled WGS sequence"/>
</dbReference>
<protein>
    <submittedName>
        <fullName evidence="4">Uncharacterized protein</fullName>
    </submittedName>
</protein>
<feature type="compositionally biased region" description="Low complexity" evidence="3">
    <location>
        <begin position="128"/>
        <end position="148"/>
    </location>
</feature>
<sequence length="399" mass="39040">GGEGGEAGAGEADGAVATVGVNDTAATCVFTALQTNTSLRVLRMRGAVGLTLRSLRAAGEMLRRNTCLSELDLSNSSFNTCATASSSSFSHARSTAAAGNDRELLREPCSSAAAAGLGAAAVLGSSRPLSQQSSLTSMPSSSRGSLTPMTSLQLAHSQSHSEQPCDGTLSAATTTHGSALAAAAGISDGGQRASSSSSSIPHAPSLPSQPRASSTGSGGGGHSHSQQHHHHHALVRPPSLRRLGSFAHGGGGGSAGGLTAASEALDAEDVEVLGAIWSALAGGVAANGRLRVLRLAHCNVGSVGAAALAPALMQNSTLRELDLSGLPAATAKIHLASVIARAATNLAAAAASSSSSSSAAAAAAAAAAASSGVGCSLVALLATSESYEQVDLLQSDKVT</sequence>
<feature type="region of interest" description="Disordered" evidence="3">
    <location>
        <begin position="128"/>
        <end position="171"/>
    </location>
</feature>
<dbReference type="SUPFAM" id="SSF52047">
    <property type="entry name" value="RNI-like"/>
    <property type="match status" value="1"/>
</dbReference>
<dbReference type="Pfam" id="PF13516">
    <property type="entry name" value="LRR_6"/>
    <property type="match status" value="1"/>
</dbReference>
<keyword evidence="5" id="KW-1185">Reference proteome</keyword>
<keyword evidence="2" id="KW-0677">Repeat</keyword>
<dbReference type="Gene3D" id="3.80.10.10">
    <property type="entry name" value="Ribonuclease Inhibitor"/>
    <property type="match status" value="2"/>
</dbReference>